<organism evidence="1 2">
    <name type="scientific">Dentiscutata erythropus</name>
    <dbReference type="NCBI Taxonomy" id="1348616"/>
    <lineage>
        <taxon>Eukaryota</taxon>
        <taxon>Fungi</taxon>
        <taxon>Fungi incertae sedis</taxon>
        <taxon>Mucoromycota</taxon>
        <taxon>Glomeromycotina</taxon>
        <taxon>Glomeromycetes</taxon>
        <taxon>Diversisporales</taxon>
        <taxon>Gigasporaceae</taxon>
        <taxon>Dentiscutata</taxon>
    </lineage>
</organism>
<reference evidence="1" key="1">
    <citation type="submission" date="2021-06" db="EMBL/GenBank/DDBJ databases">
        <authorList>
            <person name="Kallberg Y."/>
            <person name="Tangrot J."/>
            <person name="Rosling A."/>
        </authorList>
    </citation>
    <scope>NUCLEOTIDE SEQUENCE</scope>
    <source>
        <strain evidence="1">MA453B</strain>
    </source>
</reference>
<evidence type="ECO:0000313" key="2">
    <source>
        <dbReference type="Proteomes" id="UP000789405"/>
    </source>
</evidence>
<accession>A0A9N9J010</accession>
<evidence type="ECO:0000313" key="1">
    <source>
        <dbReference type="EMBL" id="CAG8757454.1"/>
    </source>
</evidence>
<dbReference type="EMBL" id="CAJVPY010016518">
    <property type="protein sequence ID" value="CAG8757454.1"/>
    <property type="molecule type" value="Genomic_DNA"/>
</dbReference>
<dbReference type="Proteomes" id="UP000789405">
    <property type="component" value="Unassembled WGS sequence"/>
</dbReference>
<proteinExistence type="predicted"/>
<sequence length="41" mass="4441">SLFITSFDNIDRPVALPISAFLIASSISSQDMGSSRELKIL</sequence>
<dbReference type="AlphaFoldDB" id="A0A9N9J010"/>
<protein>
    <submittedName>
        <fullName evidence="1">19629_t:CDS:1</fullName>
    </submittedName>
</protein>
<feature type="non-terminal residue" evidence="1">
    <location>
        <position position="1"/>
    </location>
</feature>
<keyword evidence="2" id="KW-1185">Reference proteome</keyword>
<comment type="caution">
    <text evidence="1">The sequence shown here is derived from an EMBL/GenBank/DDBJ whole genome shotgun (WGS) entry which is preliminary data.</text>
</comment>
<name>A0A9N9J010_9GLOM</name>
<gene>
    <name evidence="1" type="ORF">DERYTH_LOCUS17479</name>
</gene>